<dbReference type="EMBL" id="MRCE01000031">
    <property type="protein sequence ID" value="OKH33237.1"/>
    <property type="molecule type" value="Genomic_DNA"/>
</dbReference>
<dbReference type="PROSITE" id="PS50850">
    <property type="entry name" value="MFS"/>
    <property type="match status" value="1"/>
</dbReference>
<dbReference type="AlphaFoldDB" id="A0A1U7I9T5"/>
<evidence type="ECO:0000256" key="4">
    <source>
        <dbReference type="ARBA" id="ARBA00022989"/>
    </source>
</evidence>
<dbReference type="SUPFAM" id="SSF103473">
    <property type="entry name" value="MFS general substrate transporter"/>
    <property type="match status" value="1"/>
</dbReference>
<evidence type="ECO:0000259" key="7">
    <source>
        <dbReference type="PROSITE" id="PS50850"/>
    </source>
</evidence>
<dbReference type="InterPro" id="IPR050189">
    <property type="entry name" value="MFS_Efflux_Transporters"/>
</dbReference>
<protein>
    <submittedName>
        <fullName evidence="8">MFS transporter</fullName>
    </submittedName>
</protein>
<feature type="transmembrane region" description="Helical" evidence="6">
    <location>
        <begin position="81"/>
        <end position="100"/>
    </location>
</feature>
<proteinExistence type="predicted"/>
<evidence type="ECO:0000256" key="1">
    <source>
        <dbReference type="ARBA" id="ARBA00004651"/>
    </source>
</evidence>
<evidence type="ECO:0000256" key="3">
    <source>
        <dbReference type="ARBA" id="ARBA00022692"/>
    </source>
</evidence>
<dbReference type="Gene3D" id="1.20.1250.20">
    <property type="entry name" value="MFS general substrate transporter like domains"/>
    <property type="match status" value="1"/>
</dbReference>
<dbReference type="PANTHER" id="PTHR43124:SF3">
    <property type="entry name" value="CHLORAMPHENICOL EFFLUX PUMP RV0191"/>
    <property type="match status" value="1"/>
</dbReference>
<comment type="subcellular location">
    <subcellularLocation>
        <location evidence="1">Cell membrane</location>
        <topology evidence="1">Multi-pass membrane protein</topology>
    </subcellularLocation>
</comment>
<feature type="domain" description="Major facilitator superfamily (MFS) profile" evidence="7">
    <location>
        <begin position="15"/>
        <end position="397"/>
    </location>
</feature>
<feature type="transmembrane region" description="Helical" evidence="6">
    <location>
        <begin position="12"/>
        <end position="28"/>
    </location>
</feature>
<evidence type="ECO:0000256" key="2">
    <source>
        <dbReference type="ARBA" id="ARBA00022475"/>
    </source>
</evidence>
<dbReference type="InterPro" id="IPR036259">
    <property type="entry name" value="MFS_trans_sf"/>
</dbReference>
<evidence type="ECO:0000313" key="9">
    <source>
        <dbReference type="Proteomes" id="UP000185860"/>
    </source>
</evidence>
<feature type="transmembrane region" description="Helical" evidence="6">
    <location>
        <begin position="140"/>
        <end position="161"/>
    </location>
</feature>
<evidence type="ECO:0000313" key="8">
    <source>
        <dbReference type="EMBL" id="OKH33237.1"/>
    </source>
</evidence>
<keyword evidence="2" id="KW-1003">Cell membrane</keyword>
<name>A0A1U7I9T5_9CYAN</name>
<dbReference type="GO" id="GO:0005886">
    <property type="term" value="C:plasma membrane"/>
    <property type="evidence" value="ECO:0007669"/>
    <property type="project" value="UniProtKB-SubCell"/>
</dbReference>
<dbReference type="RefSeq" id="WP_073595974.1">
    <property type="nucleotide sequence ID" value="NZ_MRCE01000031.1"/>
</dbReference>
<dbReference type="InterPro" id="IPR011701">
    <property type="entry name" value="MFS"/>
</dbReference>
<dbReference type="CDD" id="cd17324">
    <property type="entry name" value="MFS_NepI_like"/>
    <property type="match status" value="1"/>
</dbReference>
<sequence length="404" mass="44564">MTKLVAEKVDSPRISLILLGAIAFMVVADMRVIDPLLRVIANEFNTSVGYTAAIISAYTIPYGLFQLVYGPLGDRIGKLKVMTCAIAVFSIGTVACAFAPNLPLLILLRFLTGIFAAGIIPLSLAYIGDNFPYTERQTAIGRYLSALMLGQILSSSLGGIFGEFLSWRDIFLLFGIASMGIGFIFWQGTKKYQIQLQNTETKPNFIFLKPYRELINQSSVRLVITTVFIEGFFLYGSFGYMGAFIRDRYQLPYITIGVLLSGFGIGGLLYSASVKLLVRRLGESGLVLVGGSLIFICYLSISLFKNWLLFIPGTIFSGLGFYMFHSTLQTRATEMSPESRGTAVSLFAFNLFLGQGIGAAVIGRIVDSFGYVPAFIFSGTAIVLLAIWFVNKSRHFKDEFWRSH</sequence>
<feature type="transmembrane region" description="Helical" evidence="6">
    <location>
        <begin position="307"/>
        <end position="324"/>
    </location>
</feature>
<dbReference type="InterPro" id="IPR020846">
    <property type="entry name" value="MFS_dom"/>
</dbReference>
<feature type="transmembrane region" description="Helical" evidence="6">
    <location>
        <begin position="167"/>
        <end position="186"/>
    </location>
</feature>
<keyword evidence="5 6" id="KW-0472">Membrane</keyword>
<feature type="transmembrane region" description="Helical" evidence="6">
    <location>
        <begin position="344"/>
        <end position="365"/>
    </location>
</feature>
<reference evidence="8 9" key="1">
    <citation type="submission" date="2016-11" db="EMBL/GenBank/DDBJ databases">
        <title>Draft Genome Sequences of Nine Cyanobacterial Strains from Diverse Habitats.</title>
        <authorList>
            <person name="Zhu T."/>
            <person name="Hou S."/>
            <person name="Lu X."/>
            <person name="Hess W.R."/>
        </authorList>
    </citation>
    <scope>NUCLEOTIDE SEQUENCE [LARGE SCALE GENOMIC DNA]</scope>
    <source>
        <strain evidence="8 9">IAM M-71</strain>
    </source>
</reference>
<evidence type="ECO:0000256" key="5">
    <source>
        <dbReference type="ARBA" id="ARBA00023136"/>
    </source>
</evidence>
<dbReference type="GO" id="GO:0022857">
    <property type="term" value="F:transmembrane transporter activity"/>
    <property type="evidence" value="ECO:0007669"/>
    <property type="project" value="InterPro"/>
</dbReference>
<accession>A0A1U7I9T5</accession>
<feature type="transmembrane region" description="Helical" evidence="6">
    <location>
        <begin position="222"/>
        <end position="245"/>
    </location>
</feature>
<evidence type="ECO:0000256" key="6">
    <source>
        <dbReference type="SAM" id="Phobius"/>
    </source>
</evidence>
<gene>
    <name evidence="8" type="ORF">NIES2119_23720</name>
</gene>
<keyword evidence="4 6" id="KW-1133">Transmembrane helix</keyword>
<feature type="transmembrane region" description="Helical" evidence="6">
    <location>
        <begin position="251"/>
        <end position="272"/>
    </location>
</feature>
<dbReference type="Proteomes" id="UP000185860">
    <property type="component" value="Unassembled WGS sequence"/>
</dbReference>
<feature type="transmembrane region" description="Helical" evidence="6">
    <location>
        <begin position="371"/>
        <end position="390"/>
    </location>
</feature>
<feature type="transmembrane region" description="Helical" evidence="6">
    <location>
        <begin position="106"/>
        <end position="128"/>
    </location>
</feature>
<organism evidence="8 9">
    <name type="scientific">[Phormidium ambiguum] IAM M-71</name>
    <dbReference type="NCBI Taxonomy" id="454136"/>
    <lineage>
        <taxon>Bacteria</taxon>
        <taxon>Bacillati</taxon>
        <taxon>Cyanobacteriota</taxon>
        <taxon>Cyanophyceae</taxon>
        <taxon>Oscillatoriophycideae</taxon>
        <taxon>Aerosakkonematales</taxon>
        <taxon>Aerosakkonemataceae</taxon>
        <taxon>Floridanema</taxon>
    </lineage>
</organism>
<keyword evidence="3 6" id="KW-0812">Transmembrane</keyword>
<comment type="caution">
    <text evidence="8">The sequence shown here is derived from an EMBL/GenBank/DDBJ whole genome shotgun (WGS) entry which is preliminary data.</text>
</comment>
<feature type="transmembrane region" description="Helical" evidence="6">
    <location>
        <begin position="48"/>
        <end position="69"/>
    </location>
</feature>
<dbReference type="Pfam" id="PF07690">
    <property type="entry name" value="MFS_1"/>
    <property type="match status" value="1"/>
</dbReference>
<dbReference type="STRING" id="454136.NIES2119_23720"/>
<feature type="transmembrane region" description="Helical" evidence="6">
    <location>
        <begin position="284"/>
        <end position="301"/>
    </location>
</feature>
<dbReference type="PANTHER" id="PTHR43124">
    <property type="entry name" value="PURINE EFFLUX PUMP PBUE"/>
    <property type="match status" value="1"/>
</dbReference>